<organism evidence="4 5">
    <name type="scientific">Rubritalea spongiae</name>
    <dbReference type="NCBI Taxonomy" id="430797"/>
    <lineage>
        <taxon>Bacteria</taxon>
        <taxon>Pseudomonadati</taxon>
        <taxon>Verrucomicrobiota</taxon>
        <taxon>Verrucomicrobiia</taxon>
        <taxon>Verrucomicrobiales</taxon>
        <taxon>Rubritaleaceae</taxon>
        <taxon>Rubritalea</taxon>
    </lineage>
</organism>
<dbReference type="Pfam" id="PF01103">
    <property type="entry name" value="Omp85"/>
    <property type="match status" value="1"/>
</dbReference>
<evidence type="ECO:0000313" key="4">
    <source>
        <dbReference type="EMBL" id="MFD2276618.1"/>
    </source>
</evidence>
<dbReference type="EMBL" id="JBHUJC010000026">
    <property type="protein sequence ID" value="MFD2276618.1"/>
    <property type="molecule type" value="Genomic_DNA"/>
</dbReference>
<evidence type="ECO:0000259" key="3">
    <source>
        <dbReference type="Pfam" id="PF01103"/>
    </source>
</evidence>
<gene>
    <name evidence="4" type="ORF">ACFSQZ_09080</name>
</gene>
<dbReference type="Proteomes" id="UP001597297">
    <property type="component" value="Unassembled WGS sequence"/>
</dbReference>
<keyword evidence="5" id="KW-1185">Reference proteome</keyword>
<evidence type="ECO:0000256" key="1">
    <source>
        <dbReference type="ARBA" id="ARBA00004370"/>
    </source>
</evidence>
<reference evidence="5" key="1">
    <citation type="journal article" date="2019" name="Int. J. Syst. Evol. Microbiol.">
        <title>The Global Catalogue of Microorganisms (GCM) 10K type strain sequencing project: providing services to taxonomists for standard genome sequencing and annotation.</title>
        <authorList>
            <consortium name="The Broad Institute Genomics Platform"/>
            <consortium name="The Broad Institute Genome Sequencing Center for Infectious Disease"/>
            <person name="Wu L."/>
            <person name="Ma J."/>
        </authorList>
    </citation>
    <scope>NUCLEOTIDE SEQUENCE [LARGE SCALE GENOMIC DNA]</scope>
    <source>
        <strain evidence="5">JCM 16545</strain>
    </source>
</reference>
<keyword evidence="2" id="KW-0472">Membrane</keyword>
<evidence type="ECO:0000256" key="2">
    <source>
        <dbReference type="ARBA" id="ARBA00023136"/>
    </source>
</evidence>
<feature type="domain" description="Bacterial surface antigen (D15)" evidence="3">
    <location>
        <begin position="134"/>
        <end position="341"/>
    </location>
</feature>
<name>A0ABW5E5T6_9BACT</name>
<comment type="subcellular location">
    <subcellularLocation>
        <location evidence="1">Membrane</location>
    </subcellularLocation>
</comment>
<sequence length="383" mass="42757">MFRIFSTLLISSSLLVAQDFTKEVAKNDDVSFIDPSDGYFDVSSFLDHPYGFIPIVNPITEPAIGEGLALIPMFVSRPEGQHRPNFTALGAMKTNNGTKGFFGGYSGYFFDEQLRITAGATSTSLNLDFYGFGAYDLLDGRSLHYNLDIVGGLLGAEWRIKDSKWYIGARYLYGEVDAQLQNQHDFHLLPNGTFLRGIGRQDTLSSILFELTHDTRDNVFTPLDGHFAELSLLWNDELIGATESFQRLTTSYYFYQPIVENTLFFGIKSEAKHNMGDSPFYALPSVQLRGAPRTRYQGTTVAYSESELRWQFHPRWSVLGFGGVGASWGKNSQFDDANTTFTGGTGLRYLLAKDHSMHVGVDLAYGEEGPAVYIQFGSAWSRP</sequence>
<dbReference type="InterPro" id="IPR000184">
    <property type="entry name" value="Bac_surfAg_D15"/>
</dbReference>
<evidence type="ECO:0000313" key="5">
    <source>
        <dbReference type="Proteomes" id="UP001597297"/>
    </source>
</evidence>
<proteinExistence type="predicted"/>
<dbReference type="RefSeq" id="WP_377094564.1">
    <property type="nucleotide sequence ID" value="NZ_JBHSJM010000001.1"/>
</dbReference>
<accession>A0ABW5E5T6</accession>
<comment type="caution">
    <text evidence="4">The sequence shown here is derived from an EMBL/GenBank/DDBJ whole genome shotgun (WGS) entry which is preliminary data.</text>
</comment>
<dbReference type="Gene3D" id="2.40.160.50">
    <property type="entry name" value="membrane protein fhac: a member of the omp85/tpsb transporter family"/>
    <property type="match status" value="1"/>
</dbReference>
<protein>
    <submittedName>
        <fullName evidence="4">BamA/TamA family outer membrane protein</fullName>
    </submittedName>
</protein>